<keyword evidence="2" id="KW-1185">Reference proteome</keyword>
<dbReference type="AlphaFoldDB" id="A0A835VZK7"/>
<accession>A0A835VZK7</accession>
<dbReference type="EMBL" id="JAEHOC010000015">
    <property type="protein sequence ID" value="KAG2435102.1"/>
    <property type="molecule type" value="Genomic_DNA"/>
</dbReference>
<comment type="caution">
    <text evidence="1">The sequence shown here is derived from an EMBL/GenBank/DDBJ whole genome shotgun (WGS) entry which is preliminary data.</text>
</comment>
<dbReference type="SUPFAM" id="SSF52833">
    <property type="entry name" value="Thioredoxin-like"/>
    <property type="match status" value="1"/>
</dbReference>
<name>A0A835VZK7_CHLIN</name>
<dbReference type="Gene3D" id="3.40.30.10">
    <property type="entry name" value="Glutaredoxin"/>
    <property type="match status" value="1"/>
</dbReference>
<organism evidence="1 2">
    <name type="scientific">Chlamydomonas incerta</name>
    <dbReference type="NCBI Taxonomy" id="51695"/>
    <lineage>
        <taxon>Eukaryota</taxon>
        <taxon>Viridiplantae</taxon>
        <taxon>Chlorophyta</taxon>
        <taxon>core chlorophytes</taxon>
        <taxon>Chlorophyceae</taxon>
        <taxon>CS clade</taxon>
        <taxon>Chlamydomonadales</taxon>
        <taxon>Chlamydomonadaceae</taxon>
        <taxon>Chlamydomonas</taxon>
    </lineage>
</organism>
<gene>
    <name evidence="1" type="ORF">HXX76_007188</name>
</gene>
<proteinExistence type="predicted"/>
<evidence type="ECO:0000313" key="2">
    <source>
        <dbReference type="Proteomes" id="UP000650467"/>
    </source>
</evidence>
<dbReference type="OrthoDB" id="4951845at2759"/>
<evidence type="ECO:0000313" key="1">
    <source>
        <dbReference type="EMBL" id="KAG2435102.1"/>
    </source>
</evidence>
<reference evidence="1" key="1">
    <citation type="journal article" date="2020" name="bioRxiv">
        <title>Comparative genomics of Chlamydomonas.</title>
        <authorList>
            <person name="Craig R.J."/>
            <person name="Hasan A.R."/>
            <person name="Ness R.W."/>
            <person name="Keightley P.D."/>
        </authorList>
    </citation>
    <scope>NUCLEOTIDE SEQUENCE</scope>
    <source>
        <strain evidence="1">SAG 7.73</strain>
    </source>
</reference>
<dbReference type="Proteomes" id="UP000650467">
    <property type="component" value="Unassembled WGS sequence"/>
</dbReference>
<dbReference type="Gene3D" id="1.20.1050.10">
    <property type="match status" value="1"/>
</dbReference>
<protein>
    <submittedName>
        <fullName evidence="1">Uncharacterized protein</fullName>
    </submittedName>
</protein>
<dbReference type="InterPro" id="IPR036249">
    <property type="entry name" value="Thioredoxin-like_sf"/>
</dbReference>
<sequence>MAAVYAFDYSDGSTAVVGSSGDVEASAALLQCTRAPQAADVAPADTFAASRRGWSCRCRISLLCHPGGARAAARRPPQQPDLHHLHHHCQQHSRAATVARCDPLFVNVDAGGAASRPAADQQRPARCVRCRLVLAFASQSWFADSIRQIQAIQRREWDGYPFRQLPCFIDKVHGEVDLVQAGAILRHLARSTTCTAVTLGTAARVDMMLDAVAELRGKLRDVVVVQRLGEGGRCWRRSSSSRRTT</sequence>